<reference evidence="2" key="1">
    <citation type="submission" date="2019-08" db="EMBL/GenBank/DDBJ databases">
        <authorList>
            <person name="Zheng X."/>
        </authorList>
    </citation>
    <scope>NUCLEOTIDE SEQUENCE [LARGE SCALE GENOMIC DNA]</scope>
    <source>
        <strain evidence="2">FJAT-25496</strain>
    </source>
</reference>
<dbReference type="OrthoDB" id="2112831at2"/>
<dbReference type="KEGG" id="bda:FSZ17_21320"/>
<keyword evidence="2" id="KW-1185">Reference proteome</keyword>
<gene>
    <name evidence="1" type="ORF">FSZ17_21320</name>
</gene>
<dbReference type="AlphaFoldDB" id="A0A5B8ZCU7"/>
<name>A0A5B8ZCU7_CYTDA</name>
<dbReference type="Proteomes" id="UP000321555">
    <property type="component" value="Chromosome"/>
</dbReference>
<accession>A0A5B8ZCU7</accession>
<dbReference type="STRING" id="1742359.GCA_001439625_03244"/>
<evidence type="ECO:0008006" key="3">
    <source>
        <dbReference type="Google" id="ProtNLM"/>
    </source>
</evidence>
<evidence type="ECO:0000313" key="1">
    <source>
        <dbReference type="EMBL" id="QED49599.1"/>
    </source>
</evidence>
<organism evidence="1 2">
    <name type="scientific">Cytobacillus dafuensis</name>
    <name type="common">Bacillus dafuensis</name>
    <dbReference type="NCBI Taxonomy" id="1742359"/>
    <lineage>
        <taxon>Bacteria</taxon>
        <taxon>Bacillati</taxon>
        <taxon>Bacillota</taxon>
        <taxon>Bacilli</taxon>
        <taxon>Bacillales</taxon>
        <taxon>Bacillaceae</taxon>
        <taxon>Cytobacillus</taxon>
    </lineage>
</organism>
<dbReference type="EMBL" id="CP042593">
    <property type="protein sequence ID" value="QED49599.1"/>
    <property type="molecule type" value="Genomic_DNA"/>
</dbReference>
<evidence type="ECO:0000313" key="2">
    <source>
        <dbReference type="Proteomes" id="UP000321555"/>
    </source>
</evidence>
<dbReference type="Pfam" id="PF20074">
    <property type="entry name" value="DUF6470"/>
    <property type="match status" value="1"/>
</dbReference>
<sequence>MQLPQLRMQSQTAQLGMDISPPVQSIEQPAAQLDLQQPAAEMYINRISTRLTIDQTAAWESMGIKSAFRSIEENAAQAYQDVLAGMERRSFEGDELMRIENGGNVIANQAERNGEDPIYDFNIGFIPPNFSVKIHFTPGQLNIQWKTNQVINQTRPQKPIIDYQKGDITYRMKQHPSLKIDVVNLP</sequence>
<dbReference type="RefSeq" id="WP_057773090.1">
    <property type="nucleotide sequence ID" value="NZ_CP042593.1"/>
</dbReference>
<dbReference type="InterPro" id="IPR045527">
    <property type="entry name" value="DUF6470"/>
</dbReference>
<proteinExistence type="predicted"/>
<protein>
    <recommendedName>
        <fullName evidence="3">YviE</fullName>
    </recommendedName>
</protein>